<dbReference type="GO" id="GO:0015035">
    <property type="term" value="F:protein-disulfide reductase activity"/>
    <property type="evidence" value="ECO:0007669"/>
    <property type="project" value="TreeGrafter"/>
</dbReference>
<organism evidence="1 2">
    <name type="scientific">Acrobeloides nanus</name>
    <dbReference type="NCBI Taxonomy" id="290746"/>
    <lineage>
        <taxon>Eukaryota</taxon>
        <taxon>Metazoa</taxon>
        <taxon>Ecdysozoa</taxon>
        <taxon>Nematoda</taxon>
        <taxon>Chromadorea</taxon>
        <taxon>Rhabditida</taxon>
        <taxon>Tylenchina</taxon>
        <taxon>Cephalobomorpha</taxon>
        <taxon>Cephaloboidea</taxon>
        <taxon>Cephalobidae</taxon>
        <taxon>Acrobeloides</taxon>
    </lineage>
</organism>
<dbReference type="WBParaSite" id="ACRNAN_scaffold47.g16007.t1">
    <property type="protein sequence ID" value="ACRNAN_scaffold47.g16007.t1"/>
    <property type="gene ID" value="ACRNAN_scaffold47.g16007"/>
</dbReference>
<dbReference type="PANTHER" id="PTHR46679:SF4">
    <property type="entry name" value="GLUTAREDOXIN DOMAIN-CONTAINING PROTEIN"/>
    <property type="match status" value="1"/>
</dbReference>
<evidence type="ECO:0000313" key="1">
    <source>
        <dbReference type="Proteomes" id="UP000887540"/>
    </source>
</evidence>
<keyword evidence="1" id="KW-1185">Reference proteome</keyword>
<reference evidence="2" key="1">
    <citation type="submission" date="2022-11" db="UniProtKB">
        <authorList>
            <consortium name="WormBaseParasite"/>
        </authorList>
    </citation>
    <scope>IDENTIFICATION</scope>
</reference>
<dbReference type="GO" id="GO:0005739">
    <property type="term" value="C:mitochondrion"/>
    <property type="evidence" value="ECO:0007669"/>
    <property type="project" value="TreeGrafter"/>
</dbReference>
<name>A0A914E0L2_9BILA</name>
<dbReference type="Proteomes" id="UP000887540">
    <property type="component" value="Unplaced"/>
</dbReference>
<dbReference type="PROSITE" id="PS51354">
    <property type="entry name" value="GLUTAREDOXIN_2"/>
    <property type="match status" value="1"/>
</dbReference>
<dbReference type="Gene3D" id="3.40.30.10">
    <property type="entry name" value="Glutaredoxin"/>
    <property type="match status" value="1"/>
</dbReference>
<dbReference type="InterPro" id="IPR036249">
    <property type="entry name" value="Thioredoxin-like_sf"/>
</dbReference>
<accession>A0A914E0L2</accession>
<dbReference type="AlphaFoldDB" id="A0A914E0L2"/>
<dbReference type="SUPFAM" id="SSF52833">
    <property type="entry name" value="Thioredoxin-like"/>
    <property type="match status" value="1"/>
</dbReference>
<sequence length="140" mass="16108">MIEAQNNNIVVKNGTINELLLLSKDYAYASYIKALTKMYPLMLYSLPNCLPCENAKLLLKTHYSDIPFHYLDTALVKGWHEKMYLDLQRVTGSPWFPYIFTCGNYIGGSIDLFNLHLTGKLREKLNLCAQKYNTADSMEE</sequence>
<evidence type="ECO:0000313" key="2">
    <source>
        <dbReference type="WBParaSite" id="ACRNAN_scaffold47.g16007.t1"/>
    </source>
</evidence>
<dbReference type="PANTHER" id="PTHR46679">
    <property type="match status" value="1"/>
</dbReference>
<proteinExistence type="predicted"/>
<protein>
    <submittedName>
        <fullName evidence="2">Glutaredoxin domain-containing protein</fullName>
    </submittedName>
</protein>